<gene>
    <name evidence="2" type="ORF">SK128_010604</name>
</gene>
<protein>
    <submittedName>
        <fullName evidence="2">Uncharacterized protein</fullName>
    </submittedName>
</protein>
<dbReference type="PROSITE" id="PS51257">
    <property type="entry name" value="PROKAR_LIPOPROTEIN"/>
    <property type="match status" value="1"/>
</dbReference>
<evidence type="ECO:0000313" key="2">
    <source>
        <dbReference type="EMBL" id="KAK7084864.1"/>
    </source>
</evidence>
<dbReference type="Proteomes" id="UP001381693">
    <property type="component" value="Unassembled WGS sequence"/>
</dbReference>
<evidence type="ECO:0000256" key="1">
    <source>
        <dbReference type="SAM" id="SignalP"/>
    </source>
</evidence>
<name>A0AAN9ADZ9_HALRR</name>
<accession>A0AAN9ADZ9</accession>
<dbReference type="EMBL" id="JAXCGZ010001961">
    <property type="protein sequence ID" value="KAK7084864.1"/>
    <property type="molecule type" value="Genomic_DNA"/>
</dbReference>
<dbReference type="AlphaFoldDB" id="A0AAN9ADZ9"/>
<feature type="signal peptide" evidence="1">
    <location>
        <begin position="1"/>
        <end position="18"/>
    </location>
</feature>
<evidence type="ECO:0000313" key="3">
    <source>
        <dbReference type="Proteomes" id="UP001381693"/>
    </source>
</evidence>
<organism evidence="2 3">
    <name type="scientific">Halocaridina rubra</name>
    <name type="common">Hawaiian red shrimp</name>
    <dbReference type="NCBI Taxonomy" id="373956"/>
    <lineage>
        <taxon>Eukaryota</taxon>
        <taxon>Metazoa</taxon>
        <taxon>Ecdysozoa</taxon>
        <taxon>Arthropoda</taxon>
        <taxon>Crustacea</taxon>
        <taxon>Multicrustacea</taxon>
        <taxon>Malacostraca</taxon>
        <taxon>Eumalacostraca</taxon>
        <taxon>Eucarida</taxon>
        <taxon>Decapoda</taxon>
        <taxon>Pleocyemata</taxon>
        <taxon>Caridea</taxon>
        <taxon>Atyoidea</taxon>
        <taxon>Atyidae</taxon>
        <taxon>Halocaridina</taxon>
    </lineage>
</organism>
<proteinExistence type="predicted"/>
<feature type="chain" id="PRO_5042925858" evidence="1">
    <location>
        <begin position="19"/>
        <end position="50"/>
    </location>
</feature>
<keyword evidence="3" id="KW-1185">Reference proteome</keyword>
<comment type="caution">
    <text evidence="2">The sequence shown here is derived from an EMBL/GenBank/DDBJ whole genome shotgun (WGS) entry which is preliminary data.</text>
</comment>
<sequence>MLTRQILLAALCLGICSCMPRQRRDSTPSQYELPGNATSVLEASLQTGFR</sequence>
<keyword evidence="1" id="KW-0732">Signal</keyword>
<reference evidence="2 3" key="1">
    <citation type="submission" date="2023-11" db="EMBL/GenBank/DDBJ databases">
        <title>Halocaridina rubra genome assembly.</title>
        <authorList>
            <person name="Smith C."/>
        </authorList>
    </citation>
    <scope>NUCLEOTIDE SEQUENCE [LARGE SCALE GENOMIC DNA]</scope>
    <source>
        <strain evidence="2">EP-1</strain>
        <tissue evidence="2">Whole</tissue>
    </source>
</reference>